<sequence length="67" mass="7665">MVLKGGNLLCAFSTLYSFVRTVSKGHKDNKLGFSKVFLLLMTSEFSRMFFFFLSFSVAIWKLGELVE</sequence>
<gene>
    <name evidence="1" type="ORF">E2C01_046880</name>
</gene>
<evidence type="ECO:0000313" key="1">
    <source>
        <dbReference type="EMBL" id="MPC52996.1"/>
    </source>
</evidence>
<dbReference type="EMBL" id="VSRR010011313">
    <property type="protein sequence ID" value="MPC52996.1"/>
    <property type="molecule type" value="Genomic_DNA"/>
</dbReference>
<organism evidence="1 2">
    <name type="scientific">Portunus trituberculatus</name>
    <name type="common">Swimming crab</name>
    <name type="synonym">Neptunus trituberculatus</name>
    <dbReference type="NCBI Taxonomy" id="210409"/>
    <lineage>
        <taxon>Eukaryota</taxon>
        <taxon>Metazoa</taxon>
        <taxon>Ecdysozoa</taxon>
        <taxon>Arthropoda</taxon>
        <taxon>Crustacea</taxon>
        <taxon>Multicrustacea</taxon>
        <taxon>Malacostraca</taxon>
        <taxon>Eumalacostraca</taxon>
        <taxon>Eucarida</taxon>
        <taxon>Decapoda</taxon>
        <taxon>Pleocyemata</taxon>
        <taxon>Brachyura</taxon>
        <taxon>Eubrachyura</taxon>
        <taxon>Portunoidea</taxon>
        <taxon>Portunidae</taxon>
        <taxon>Portuninae</taxon>
        <taxon>Portunus</taxon>
    </lineage>
</organism>
<proteinExistence type="predicted"/>
<protein>
    <submittedName>
        <fullName evidence="1">Uncharacterized protein</fullName>
    </submittedName>
</protein>
<name>A0A5B7G699_PORTR</name>
<comment type="caution">
    <text evidence="1">The sequence shown here is derived from an EMBL/GenBank/DDBJ whole genome shotgun (WGS) entry which is preliminary data.</text>
</comment>
<dbReference type="AlphaFoldDB" id="A0A5B7G699"/>
<reference evidence="1 2" key="1">
    <citation type="submission" date="2019-05" db="EMBL/GenBank/DDBJ databases">
        <title>Another draft genome of Portunus trituberculatus and its Hox gene families provides insights of decapod evolution.</title>
        <authorList>
            <person name="Jeong J.-H."/>
            <person name="Song I."/>
            <person name="Kim S."/>
            <person name="Choi T."/>
            <person name="Kim D."/>
            <person name="Ryu S."/>
            <person name="Kim W."/>
        </authorList>
    </citation>
    <scope>NUCLEOTIDE SEQUENCE [LARGE SCALE GENOMIC DNA]</scope>
    <source>
        <tissue evidence="1">Muscle</tissue>
    </source>
</reference>
<evidence type="ECO:0000313" key="2">
    <source>
        <dbReference type="Proteomes" id="UP000324222"/>
    </source>
</evidence>
<accession>A0A5B7G699</accession>
<dbReference type="Proteomes" id="UP000324222">
    <property type="component" value="Unassembled WGS sequence"/>
</dbReference>
<keyword evidence="2" id="KW-1185">Reference proteome</keyword>